<name>A0A8S5U916_9CAUD</name>
<protein>
    <submittedName>
        <fullName evidence="1">Uncharacterized protein</fullName>
    </submittedName>
</protein>
<accession>A0A8S5U916</accession>
<organism evidence="1">
    <name type="scientific">Siphoviridae sp. ctnMR5</name>
    <dbReference type="NCBI Taxonomy" id="2825658"/>
    <lineage>
        <taxon>Viruses</taxon>
        <taxon>Duplodnaviria</taxon>
        <taxon>Heunggongvirae</taxon>
        <taxon>Uroviricota</taxon>
        <taxon>Caudoviricetes</taxon>
    </lineage>
</organism>
<dbReference type="EMBL" id="BK016039">
    <property type="protein sequence ID" value="DAF90886.1"/>
    <property type="molecule type" value="Genomic_DNA"/>
</dbReference>
<proteinExistence type="predicted"/>
<sequence>MLQVSNPAKGLDIEKRQEIKMSQNQKKIGRETAIRQGKPIELLNLIFYPIKMSHYEQFLDAKNALTLRLGSLPVKYQAKDFINAIWSLEIDSVRQSQKKVGILERVFRFLSMSLRIDFDVKQIFDWITLTQNSNGDTAIEAIKVTQDGKVVSISPIDFSAQIRPLIAKQNGLELPDEEANIELVNAEKELQELKAKGCRNLNINTSDLIASVAYNSHVSEREIDDWTIREFENRYKAIDRDKKYKLYGQAELSGMVSFKNGNPYLSWAYDTIDDTMGTLSMQALGEQLGGVTAKN</sequence>
<evidence type="ECO:0000313" key="1">
    <source>
        <dbReference type="EMBL" id="DAF90886.1"/>
    </source>
</evidence>
<reference evidence="1" key="1">
    <citation type="journal article" date="2021" name="Proc. Natl. Acad. Sci. U.S.A.">
        <title>A Catalog of Tens of Thousands of Viruses from Human Metagenomes Reveals Hidden Associations with Chronic Diseases.</title>
        <authorList>
            <person name="Tisza M.J."/>
            <person name="Buck C.B."/>
        </authorList>
    </citation>
    <scope>NUCLEOTIDE SEQUENCE</scope>
    <source>
        <strain evidence="1">CtnMR5</strain>
    </source>
</reference>